<gene>
    <name evidence="1" type="ORF">BDA96_10G342500</name>
</gene>
<organism evidence="1 2">
    <name type="scientific">Sorghum bicolor</name>
    <name type="common">Sorghum</name>
    <name type="synonym">Sorghum vulgare</name>
    <dbReference type="NCBI Taxonomy" id="4558"/>
    <lineage>
        <taxon>Eukaryota</taxon>
        <taxon>Viridiplantae</taxon>
        <taxon>Streptophyta</taxon>
        <taxon>Embryophyta</taxon>
        <taxon>Tracheophyta</taxon>
        <taxon>Spermatophyta</taxon>
        <taxon>Magnoliopsida</taxon>
        <taxon>Liliopsida</taxon>
        <taxon>Poales</taxon>
        <taxon>Poaceae</taxon>
        <taxon>PACMAD clade</taxon>
        <taxon>Panicoideae</taxon>
        <taxon>Andropogonodae</taxon>
        <taxon>Andropogoneae</taxon>
        <taxon>Sorghinae</taxon>
        <taxon>Sorghum</taxon>
    </lineage>
</organism>
<dbReference type="EMBL" id="CM027689">
    <property type="protein sequence ID" value="KAG0516211.1"/>
    <property type="molecule type" value="Genomic_DNA"/>
</dbReference>
<evidence type="ECO:0000313" key="1">
    <source>
        <dbReference type="EMBL" id="KAG0516211.1"/>
    </source>
</evidence>
<name>A0A921Q743_SORBI</name>
<dbReference type="AlphaFoldDB" id="A0A921Q743"/>
<protein>
    <submittedName>
        <fullName evidence="1">Uncharacterized protein</fullName>
    </submittedName>
</protein>
<proteinExistence type="predicted"/>
<comment type="caution">
    <text evidence="1">The sequence shown here is derived from an EMBL/GenBank/DDBJ whole genome shotgun (WGS) entry which is preliminary data.</text>
</comment>
<reference evidence="1" key="2">
    <citation type="submission" date="2020-10" db="EMBL/GenBank/DDBJ databases">
        <authorList>
            <person name="Cooper E.A."/>
            <person name="Brenton Z.W."/>
            <person name="Flinn B.S."/>
            <person name="Jenkins J."/>
            <person name="Shu S."/>
            <person name="Flowers D."/>
            <person name="Luo F."/>
            <person name="Wang Y."/>
            <person name="Xia P."/>
            <person name="Barry K."/>
            <person name="Daum C."/>
            <person name="Lipzen A."/>
            <person name="Yoshinaga Y."/>
            <person name="Schmutz J."/>
            <person name="Saski C."/>
            <person name="Vermerris W."/>
            <person name="Kresovich S."/>
        </authorList>
    </citation>
    <scope>NUCLEOTIDE SEQUENCE</scope>
</reference>
<sequence length="90" mass="10065">MAGLPGLLGAHRRPGLLHTRDAGQLIRDQQPQSISDLKVCIRRNPQRQAGSRHDDDQLCRLLSDCNAQMHLQFNLHGCSTTVAHHALLQR</sequence>
<reference evidence="1" key="1">
    <citation type="journal article" date="2019" name="BMC Genomics">
        <title>A new reference genome for Sorghum bicolor reveals high levels of sequence similarity between sweet and grain genotypes: implications for the genetics of sugar metabolism.</title>
        <authorList>
            <person name="Cooper E.A."/>
            <person name="Brenton Z.W."/>
            <person name="Flinn B.S."/>
            <person name="Jenkins J."/>
            <person name="Shu S."/>
            <person name="Flowers D."/>
            <person name="Luo F."/>
            <person name="Wang Y."/>
            <person name="Xia P."/>
            <person name="Barry K."/>
            <person name="Daum C."/>
            <person name="Lipzen A."/>
            <person name="Yoshinaga Y."/>
            <person name="Schmutz J."/>
            <person name="Saski C."/>
            <person name="Vermerris W."/>
            <person name="Kresovich S."/>
        </authorList>
    </citation>
    <scope>NUCLEOTIDE SEQUENCE</scope>
</reference>
<dbReference type="Proteomes" id="UP000807115">
    <property type="component" value="Chromosome 10"/>
</dbReference>
<evidence type="ECO:0000313" key="2">
    <source>
        <dbReference type="Proteomes" id="UP000807115"/>
    </source>
</evidence>
<accession>A0A921Q743</accession>